<feature type="compositionally biased region" description="Low complexity" evidence="1">
    <location>
        <begin position="48"/>
        <end position="62"/>
    </location>
</feature>
<dbReference type="EMBL" id="FOMX01000013">
    <property type="protein sequence ID" value="SFE43347.1"/>
    <property type="molecule type" value="Genomic_DNA"/>
</dbReference>
<dbReference type="Proteomes" id="UP000199400">
    <property type="component" value="Unassembled WGS sequence"/>
</dbReference>
<organism evidence="3 4">
    <name type="scientific">Nannocystis exedens</name>
    <dbReference type="NCBI Taxonomy" id="54"/>
    <lineage>
        <taxon>Bacteria</taxon>
        <taxon>Pseudomonadati</taxon>
        <taxon>Myxococcota</taxon>
        <taxon>Polyangia</taxon>
        <taxon>Nannocystales</taxon>
        <taxon>Nannocystaceae</taxon>
        <taxon>Nannocystis</taxon>
    </lineage>
</organism>
<evidence type="ECO:0000256" key="2">
    <source>
        <dbReference type="SAM" id="Phobius"/>
    </source>
</evidence>
<feature type="transmembrane region" description="Helical" evidence="2">
    <location>
        <begin position="542"/>
        <end position="562"/>
    </location>
</feature>
<feature type="region of interest" description="Disordered" evidence="1">
    <location>
        <begin position="1"/>
        <end position="74"/>
    </location>
</feature>
<dbReference type="AlphaFoldDB" id="A0A1I2AI06"/>
<reference evidence="4" key="1">
    <citation type="submission" date="2016-10" db="EMBL/GenBank/DDBJ databases">
        <authorList>
            <person name="Varghese N."/>
            <person name="Submissions S."/>
        </authorList>
    </citation>
    <scope>NUCLEOTIDE SEQUENCE [LARGE SCALE GENOMIC DNA]</scope>
    <source>
        <strain evidence="4">ATCC 25963</strain>
    </source>
</reference>
<feature type="transmembrane region" description="Helical" evidence="2">
    <location>
        <begin position="329"/>
        <end position="347"/>
    </location>
</feature>
<feature type="transmembrane region" description="Helical" evidence="2">
    <location>
        <begin position="214"/>
        <end position="237"/>
    </location>
</feature>
<feature type="transmembrane region" description="Helical" evidence="2">
    <location>
        <begin position="489"/>
        <end position="507"/>
    </location>
</feature>
<protein>
    <recommendedName>
        <fullName evidence="5">Dolichyl-phosphate-mannose-protein mannosyltransferase</fullName>
    </recommendedName>
</protein>
<evidence type="ECO:0000313" key="3">
    <source>
        <dbReference type="EMBL" id="SFE43347.1"/>
    </source>
</evidence>
<evidence type="ECO:0008006" key="5">
    <source>
        <dbReference type="Google" id="ProtNLM"/>
    </source>
</evidence>
<keyword evidence="2" id="KW-1133">Transmembrane helix</keyword>
<feature type="transmembrane region" description="Helical" evidence="2">
    <location>
        <begin position="435"/>
        <end position="456"/>
    </location>
</feature>
<feature type="compositionally biased region" description="Basic and acidic residues" evidence="1">
    <location>
        <begin position="18"/>
        <end position="47"/>
    </location>
</feature>
<keyword evidence="2" id="KW-0472">Membrane</keyword>
<feature type="transmembrane region" description="Helical" evidence="2">
    <location>
        <begin position="462"/>
        <end position="482"/>
    </location>
</feature>
<evidence type="ECO:0000313" key="4">
    <source>
        <dbReference type="Proteomes" id="UP000199400"/>
    </source>
</evidence>
<feature type="transmembrane region" description="Helical" evidence="2">
    <location>
        <begin position="244"/>
        <end position="261"/>
    </location>
</feature>
<sequence length="570" mass="59859">MSARPGTGDPRPAQAGAEARDAATRDPAERDASARDRGRDEAGRRAAGDAAAARPAGGDSEAQNGGGGRDEAGRHGADLRALVKAEAPVLLPLAVAVLAATSYFSGPPAWNQNSRLALTRALVEQGTTIIDDYHATTGDKSRRDGHFYSDKAPGASLLAVPAYALYYGASRLVGAEAPDVRLVPLDPRDPNRDPAARRPGDRLAYNQAYRTALYVSRVGSVGVFAVLGAVALYLLALRRLGDRAGALLLTAAYALATPALIYGSAFYGHQLCADLLLLGFAGILLGHGEKYMAFGTGMCLGLAVLCEYPAAVPVALLWLFALLRRGPRFAAVAALGGAPAAVALAVYHTVAFGGPLKTGYDFVYLAEFAEGMRVNYGIHAPDPAVLLELLFGAYRGLFYLAPVLLLAPWGLACELRGWPPGPESRSQETWSVRQIACVCLGVVGFYLALNAGYYMWDGGAAIGPRHCVPMLPFLALALAPAIRVVPRAVVGLALISGAFTLLLAAAAPEAPQFGDPLWGHAWPRIWATDTGYAGPANLGRMLGLPGPLSLVPLLLVLAWCYAQARPHLRA</sequence>
<gene>
    <name evidence="3" type="ORF">SAMN02745121_04267</name>
</gene>
<feature type="transmembrane region" description="Helical" evidence="2">
    <location>
        <begin position="298"/>
        <end position="323"/>
    </location>
</feature>
<accession>A0A1I2AI06</accession>
<name>A0A1I2AI06_9BACT</name>
<keyword evidence="4" id="KW-1185">Reference proteome</keyword>
<proteinExistence type="predicted"/>
<keyword evidence="2" id="KW-0812">Transmembrane</keyword>
<evidence type="ECO:0000256" key="1">
    <source>
        <dbReference type="SAM" id="MobiDB-lite"/>
    </source>
</evidence>
<dbReference type="STRING" id="54.SAMN02745121_04267"/>